<dbReference type="PROSITE" id="PS51257">
    <property type="entry name" value="PROKAR_LIPOPROTEIN"/>
    <property type="match status" value="1"/>
</dbReference>
<dbReference type="Pfam" id="PF05666">
    <property type="entry name" value="YcgJ"/>
    <property type="match status" value="1"/>
</dbReference>
<evidence type="ECO:0000313" key="1">
    <source>
        <dbReference type="EMBL" id="GLP95063.1"/>
    </source>
</evidence>
<reference evidence="1" key="1">
    <citation type="journal article" date="2014" name="Int. J. Syst. Evol. Microbiol.">
        <title>Complete genome sequence of Corynebacterium casei LMG S-19264T (=DSM 44701T), isolated from a smear-ripened cheese.</title>
        <authorList>
            <consortium name="US DOE Joint Genome Institute (JGI-PGF)"/>
            <person name="Walter F."/>
            <person name="Albersmeier A."/>
            <person name="Kalinowski J."/>
            <person name="Ruckert C."/>
        </authorList>
    </citation>
    <scope>NUCLEOTIDE SEQUENCE</scope>
    <source>
        <strain evidence="1">NBRC 101628</strain>
    </source>
</reference>
<sequence>MDRLLKTTSLCISLAVLAGCDTPDPSPSVSDIFSPEPGIVCDRVAGFCADSYGISMEFTKIFLGQAAQDSILKWVKQNTQGDAADLSVFTLSNGVSCSSEQRLCFKGHLNSSTSKPYTAMLYQSDISQN</sequence>
<comment type="caution">
    <text evidence="1">The sequence shown here is derived from an EMBL/GenBank/DDBJ whole genome shotgun (WGS) entry which is preliminary data.</text>
</comment>
<reference evidence="1" key="2">
    <citation type="submission" date="2023-01" db="EMBL/GenBank/DDBJ databases">
        <title>Draft genome sequence of Paraferrimonas sedimenticola strain NBRC 101628.</title>
        <authorList>
            <person name="Sun Q."/>
            <person name="Mori K."/>
        </authorList>
    </citation>
    <scope>NUCLEOTIDE SEQUENCE</scope>
    <source>
        <strain evidence="1">NBRC 101628</strain>
    </source>
</reference>
<accession>A0AA37RRB7</accession>
<gene>
    <name evidence="1" type="ORF">GCM10007895_03690</name>
</gene>
<keyword evidence="2" id="KW-1185">Reference proteome</keyword>
<evidence type="ECO:0000313" key="2">
    <source>
        <dbReference type="Proteomes" id="UP001161422"/>
    </source>
</evidence>
<evidence type="ECO:0008006" key="3">
    <source>
        <dbReference type="Google" id="ProtNLM"/>
    </source>
</evidence>
<protein>
    <recommendedName>
        <fullName evidence="3">Lipoprotein</fullName>
    </recommendedName>
</protein>
<dbReference type="RefSeq" id="WP_095505907.1">
    <property type="nucleotide sequence ID" value="NZ_BSNC01000001.1"/>
</dbReference>
<dbReference type="EMBL" id="BSNC01000001">
    <property type="protein sequence ID" value="GLP95063.1"/>
    <property type="molecule type" value="Genomic_DNA"/>
</dbReference>
<dbReference type="Proteomes" id="UP001161422">
    <property type="component" value="Unassembled WGS sequence"/>
</dbReference>
<name>A0AA37RRB7_9GAMM</name>
<proteinExistence type="predicted"/>
<dbReference type="InterPro" id="IPR008617">
    <property type="entry name" value="Uncharacterised_YcgJ"/>
</dbReference>
<dbReference type="AlphaFoldDB" id="A0AA37RRB7"/>
<organism evidence="1 2">
    <name type="scientific">Paraferrimonas sedimenticola</name>
    <dbReference type="NCBI Taxonomy" id="375674"/>
    <lineage>
        <taxon>Bacteria</taxon>
        <taxon>Pseudomonadati</taxon>
        <taxon>Pseudomonadota</taxon>
        <taxon>Gammaproteobacteria</taxon>
        <taxon>Alteromonadales</taxon>
        <taxon>Ferrimonadaceae</taxon>
        <taxon>Paraferrimonas</taxon>
    </lineage>
</organism>